<comment type="caution">
    <text evidence="1">The sequence shown here is derived from an EMBL/GenBank/DDBJ whole genome shotgun (WGS) entry which is preliminary data.</text>
</comment>
<dbReference type="EMBL" id="JBHSLV010000043">
    <property type="protein sequence ID" value="MFC5395247.1"/>
    <property type="molecule type" value="Genomic_DNA"/>
</dbReference>
<evidence type="ECO:0008006" key="3">
    <source>
        <dbReference type="Google" id="ProtNLM"/>
    </source>
</evidence>
<reference evidence="2" key="1">
    <citation type="journal article" date="2019" name="Int. J. Syst. Evol. Microbiol.">
        <title>The Global Catalogue of Microorganisms (GCM) 10K type strain sequencing project: providing services to taxonomists for standard genome sequencing and annotation.</title>
        <authorList>
            <consortium name="The Broad Institute Genomics Platform"/>
            <consortium name="The Broad Institute Genome Sequencing Center for Infectious Disease"/>
            <person name="Wu L."/>
            <person name="Ma J."/>
        </authorList>
    </citation>
    <scope>NUCLEOTIDE SEQUENCE [LARGE SCALE GENOMIC DNA]</scope>
    <source>
        <strain evidence="2">CGMCC 1.16326</strain>
    </source>
</reference>
<evidence type="ECO:0000313" key="1">
    <source>
        <dbReference type="EMBL" id="MFC5395247.1"/>
    </source>
</evidence>
<dbReference type="SUPFAM" id="SSF52402">
    <property type="entry name" value="Adenine nucleotide alpha hydrolases-like"/>
    <property type="match status" value="2"/>
</dbReference>
<dbReference type="RefSeq" id="WP_377011071.1">
    <property type="nucleotide sequence ID" value="NZ_JBHSLV010000043.1"/>
</dbReference>
<name>A0ABW0HF49_9HYPH</name>
<organism evidence="1 2">
    <name type="scientific">Bosea vestrisii</name>
    <dbReference type="NCBI Taxonomy" id="151416"/>
    <lineage>
        <taxon>Bacteria</taxon>
        <taxon>Pseudomonadati</taxon>
        <taxon>Pseudomonadota</taxon>
        <taxon>Alphaproteobacteria</taxon>
        <taxon>Hyphomicrobiales</taxon>
        <taxon>Boseaceae</taxon>
        <taxon>Bosea</taxon>
    </lineage>
</organism>
<dbReference type="Proteomes" id="UP001596104">
    <property type="component" value="Unassembled WGS sequence"/>
</dbReference>
<sequence length="316" mass="33753">MLALISDKSAHGDPVEGALTRIKAEPNARSRIVSDSHQWEAPMSYAEILVALGEDDAAYQRASYAGMLAGQLGASLLGVLSRWPHPPDVEPNATIGMVGELLAEARASCRLDLATVEAGFRATVEPSVDQVFFAGGIGSMTEAVLREARRADLIVIGRPTPSGNDDGPCDAQVLLVRGGRPVLVVPPAYEARALPWHVAIAWRDCRASRRVLREALPILRRAQQVSVVILNEVGSATPTSSAADVVGFLQSHGVPARASGRSGAAPLRELLHILDEDDADLLVAPAYCSNQLVCSELMRQTTRMLSRCRIPCLLST</sequence>
<proteinExistence type="predicted"/>
<accession>A0ABW0HF49</accession>
<protein>
    <recommendedName>
        <fullName evidence="3">Universal stress protein family protein</fullName>
    </recommendedName>
</protein>
<gene>
    <name evidence="1" type="ORF">ACFPPC_21690</name>
</gene>
<keyword evidence="2" id="KW-1185">Reference proteome</keyword>
<evidence type="ECO:0000313" key="2">
    <source>
        <dbReference type="Proteomes" id="UP001596104"/>
    </source>
</evidence>
<dbReference type="Gene3D" id="3.40.50.12370">
    <property type="match status" value="1"/>
</dbReference>